<evidence type="ECO:0000313" key="2">
    <source>
        <dbReference type="Proteomes" id="UP001177021"/>
    </source>
</evidence>
<accession>A0ACB0IIK0</accession>
<protein>
    <submittedName>
        <fullName evidence="1">Uncharacterized protein</fullName>
    </submittedName>
</protein>
<dbReference type="EMBL" id="CASHSV030000001">
    <property type="protein sequence ID" value="CAJ2632159.1"/>
    <property type="molecule type" value="Genomic_DNA"/>
</dbReference>
<name>A0ACB0IIK0_TRIPR</name>
<gene>
    <name evidence="1" type="ORF">MILVUS5_LOCUS3516</name>
</gene>
<sequence>MTLTELHNPNNGFLVKDTCIIGVEVFVRKSTHEKRVNQTVNLTTSLGIHQTGHMEVETHSPFRDADDAELVFTLLGRVLHFLNIRKVKDMNEQACKELQDLWDELVKFRYDLTWLEPRVQSALGMKSYVERAMEVEKLKENVVVLKLETERLEAKLVAAEDTYIIGVEIFVSKSMLEKQVNQTVNLIEQTKVQVPSPTPEGRGLINLETILPFSSESVFAAVGRVLYFLKTRKVKDMNAQACKDLQVLWDELQKFQFDLTWLEPHVQSALEMKSYAERAMQVQKLKDSLVVLKLETKKLEEKLVAAEFNLYVECDLLKAKGIKENPDSELGRRSWIPYSL</sequence>
<dbReference type="Proteomes" id="UP001177021">
    <property type="component" value="Unassembled WGS sequence"/>
</dbReference>
<comment type="caution">
    <text evidence="1">The sequence shown here is derived from an EMBL/GenBank/DDBJ whole genome shotgun (WGS) entry which is preliminary data.</text>
</comment>
<organism evidence="1 2">
    <name type="scientific">Trifolium pratense</name>
    <name type="common">Red clover</name>
    <dbReference type="NCBI Taxonomy" id="57577"/>
    <lineage>
        <taxon>Eukaryota</taxon>
        <taxon>Viridiplantae</taxon>
        <taxon>Streptophyta</taxon>
        <taxon>Embryophyta</taxon>
        <taxon>Tracheophyta</taxon>
        <taxon>Spermatophyta</taxon>
        <taxon>Magnoliopsida</taxon>
        <taxon>eudicotyledons</taxon>
        <taxon>Gunneridae</taxon>
        <taxon>Pentapetalae</taxon>
        <taxon>rosids</taxon>
        <taxon>fabids</taxon>
        <taxon>Fabales</taxon>
        <taxon>Fabaceae</taxon>
        <taxon>Papilionoideae</taxon>
        <taxon>50 kb inversion clade</taxon>
        <taxon>NPAAA clade</taxon>
        <taxon>Hologalegina</taxon>
        <taxon>IRL clade</taxon>
        <taxon>Trifolieae</taxon>
        <taxon>Trifolium</taxon>
    </lineage>
</organism>
<reference evidence="1" key="1">
    <citation type="submission" date="2023-10" db="EMBL/GenBank/DDBJ databases">
        <authorList>
            <person name="Rodriguez Cubillos JULIANA M."/>
            <person name="De Vega J."/>
        </authorList>
    </citation>
    <scope>NUCLEOTIDE SEQUENCE</scope>
</reference>
<evidence type="ECO:0000313" key="1">
    <source>
        <dbReference type="EMBL" id="CAJ2632159.1"/>
    </source>
</evidence>
<proteinExistence type="predicted"/>
<keyword evidence="2" id="KW-1185">Reference proteome</keyword>